<feature type="domain" description="Endonuclease GajA/Old nuclease/RecF-like AAA" evidence="1">
    <location>
        <begin position="1"/>
        <end position="50"/>
    </location>
</feature>
<evidence type="ECO:0000313" key="3">
    <source>
        <dbReference type="EMBL" id="OFA08218.1"/>
    </source>
</evidence>
<dbReference type="InterPro" id="IPR027417">
    <property type="entry name" value="P-loop_NTPase"/>
</dbReference>
<protein>
    <submittedName>
        <fullName evidence="3">Uncharacterized protein</fullName>
    </submittedName>
</protein>
<accession>A0A1E7X5V8</accession>
<reference evidence="4" key="1">
    <citation type="journal article" date="2016" name="Front. Microbiol.">
        <title>Molecular Keys to the Janthinobacterium and Duganella spp. Interaction with the Plant Pathogen Fusarium graminearum.</title>
        <authorList>
            <person name="Haack F.S."/>
            <person name="Poehlein A."/>
            <person name="Kroger C."/>
            <person name="Voigt C.A."/>
            <person name="Piepenbring M."/>
            <person name="Bode H.B."/>
            <person name="Daniel R."/>
            <person name="Schafer W."/>
            <person name="Streit W.R."/>
        </authorList>
    </citation>
    <scope>NUCLEOTIDE SEQUENCE [LARGE SCALE GENOMIC DNA]</scope>
    <source>
        <strain evidence="4">T54</strain>
    </source>
</reference>
<dbReference type="Pfam" id="PF20469">
    <property type="entry name" value="OLD-like_TOPRIM"/>
    <property type="match status" value="1"/>
</dbReference>
<dbReference type="EMBL" id="LROM01000050">
    <property type="protein sequence ID" value="OFA08218.1"/>
    <property type="molecule type" value="Genomic_DNA"/>
</dbReference>
<name>A0A1E7X5V8_9BURK</name>
<sequence length="783" mass="84974">MHVEFVEIANFRKLLSARVDLSLKTTLFVGPNNSGKTSAMLALRRFLTPRRCPFEIHDFTLCHLRALVNIGESWLQTNQAGGVADLTLAPWVHALPTVDLWLQVKEDEVHRVRDLVPLMEWTGGRLGVRLRYEPKDLNTLFKEFITAVVDANVMRAAAAAAATAKTAGIAAVPKLTVWPETLVDFLSKRLSSMFTIRAYPLDPALLATPEKLRALPQVLPASALPIDGDPLRGLIKVHDIPAQRGFGEIPSGVEEGELQTSAGGARLSEQLRSYYAKHLDPAQGPDPMDLEALQAMEAAEGAFDLKLTESFKECFTEVAGLGYPGVSDPRPRVSTRLRAIDGLNHSAAVNFEVDVVSDAGAVTPRLLLPEGSNGLGYQNLISMIFRLMSFRDAWMRVGKASKGAEVASIEPLHLVLVEEPEAHLHAQVQQVFIKKAYEVLRRRPELGENDALRTQLIVSTHSSHVAHETPFASLRYFRRLPAGMVANVPVSTVINLSQVFGEGTETERFVTRYLRAQHADLFFADAAILVEGPAERMLIPNFIRAHYKVLHQSYVTLLEIGGSHAHRLRPLIDHLGLLTLIVTDLDSLTATGGSSVQPALGTGQKTNNSTLKTWVPALDDIDTLIGAPPAAKTIADAGDTLFAVRAAYQIPVEVTMPGATVKETAYPYTFEDALVFENVEFFATFPGPGLNAKFRTAIATGGGATAVGASMYTALKDGKKAEFALDVLMADDFNNLKVPQYIAEGLVWLLEQMKKKQVEILTTAPGTAVSITTAAGSAPGGAP</sequence>
<evidence type="ECO:0000259" key="2">
    <source>
        <dbReference type="Pfam" id="PF20469"/>
    </source>
</evidence>
<dbReference type="PANTHER" id="PTHR43581:SF2">
    <property type="entry name" value="EXCINUCLEASE ATPASE SUBUNIT"/>
    <property type="match status" value="1"/>
</dbReference>
<dbReference type="PATRIC" id="fig|762836.4.peg.912"/>
<evidence type="ECO:0000259" key="1">
    <source>
        <dbReference type="Pfam" id="PF13175"/>
    </source>
</evidence>
<dbReference type="OrthoDB" id="3322489at2"/>
<evidence type="ECO:0000313" key="4">
    <source>
        <dbReference type="Proteomes" id="UP000175989"/>
    </source>
</evidence>
<dbReference type="InterPro" id="IPR041685">
    <property type="entry name" value="AAA_GajA/Old/RecF-like"/>
</dbReference>
<dbReference type="RefSeq" id="WP_070246620.1">
    <property type="nucleotide sequence ID" value="NZ_LROM01000050.1"/>
</dbReference>
<dbReference type="AlphaFoldDB" id="A0A1E7X5V8"/>
<proteinExistence type="predicted"/>
<feature type="domain" description="OLD protein-like TOPRIM" evidence="2">
    <location>
        <begin position="522"/>
        <end position="586"/>
    </location>
</feature>
<dbReference type="InterPro" id="IPR034139">
    <property type="entry name" value="TOPRIM_OLD"/>
</dbReference>
<dbReference type="Pfam" id="PF13175">
    <property type="entry name" value="AAA_15"/>
    <property type="match status" value="2"/>
</dbReference>
<dbReference type="PANTHER" id="PTHR43581">
    <property type="entry name" value="ATP/GTP PHOSPHATASE"/>
    <property type="match status" value="1"/>
</dbReference>
<dbReference type="SUPFAM" id="SSF52540">
    <property type="entry name" value="P-loop containing nucleoside triphosphate hydrolases"/>
    <property type="match status" value="1"/>
</dbReference>
<feature type="domain" description="Endonuclease GajA/Old nuclease/RecF-like AAA" evidence="1">
    <location>
        <begin position="264"/>
        <end position="466"/>
    </location>
</feature>
<dbReference type="InterPro" id="IPR051396">
    <property type="entry name" value="Bact_Antivir_Def_Nuclease"/>
</dbReference>
<gene>
    <name evidence="3" type="ORF">DUPY_08680</name>
</gene>
<organism evidence="3 4">
    <name type="scientific">Duganella phyllosphaerae</name>
    <dbReference type="NCBI Taxonomy" id="762836"/>
    <lineage>
        <taxon>Bacteria</taxon>
        <taxon>Pseudomonadati</taxon>
        <taxon>Pseudomonadota</taxon>
        <taxon>Betaproteobacteria</taxon>
        <taxon>Burkholderiales</taxon>
        <taxon>Oxalobacteraceae</taxon>
        <taxon>Telluria group</taxon>
        <taxon>Duganella</taxon>
    </lineage>
</organism>
<comment type="caution">
    <text evidence="3">The sequence shown here is derived from an EMBL/GenBank/DDBJ whole genome shotgun (WGS) entry which is preliminary data.</text>
</comment>
<dbReference type="CDD" id="cd01026">
    <property type="entry name" value="TOPRIM_OLD"/>
    <property type="match status" value="1"/>
</dbReference>
<dbReference type="Proteomes" id="UP000175989">
    <property type="component" value="Unassembled WGS sequence"/>
</dbReference>
<keyword evidence="4" id="KW-1185">Reference proteome</keyword>
<dbReference type="Gene3D" id="3.40.50.300">
    <property type="entry name" value="P-loop containing nucleotide triphosphate hydrolases"/>
    <property type="match status" value="1"/>
</dbReference>